<keyword evidence="2" id="KW-1185">Reference proteome</keyword>
<evidence type="ECO:0000313" key="1">
    <source>
        <dbReference type="EMBL" id="APZ95003.1"/>
    </source>
</evidence>
<dbReference type="KEGG" id="fmr:Fuma_04655"/>
<proteinExistence type="predicted"/>
<sequence length="79" mass="9003">MRLMNSDRPTTLYGSLVVPTADAANDPNIVRDCQVVDALLRKLIGDSPELSADEAYELIKTRMKRVCVFQWDKMTMWKA</sequence>
<reference evidence="1 2" key="1">
    <citation type="journal article" date="2016" name="Front. Microbiol.">
        <title>Fuerstia marisgermanicae gen. nov., sp. nov., an Unusual Member of the Phylum Planctomycetes from the German Wadden Sea.</title>
        <authorList>
            <person name="Kohn T."/>
            <person name="Heuer A."/>
            <person name="Jogler M."/>
            <person name="Vollmers J."/>
            <person name="Boedeker C."/>
            <person name="Bunk B."/>
            <person name="Rast P."/>
            <person name="Borchert D."/>
            <person name="Glockner I."/>
            <person name="Freese H.M."/>
            <person name="Klenk H.P."/>
            <person name="Overmann J."/>
            <person name="Kaster A.K."/>
            <person name="Rohde M."/>
            <person name="Wiegand S."/>
            <person name="Jogler C."/>
        </authorList>
    </citation>
    <scope>NUCLEOTIDE SEQUENCE [LARGE SCALE GENOMIC DNA]</scope>
    <source>
        <strain evidence="1 2">NH11</strain>
    </source>
</reference>
<dbReference type="AlphaFoldDB" id="A0A1P8WLR4"/>
<dbReference type="EMBL" id="CP017641">
    <property type="protein sequence ID" value="APZ95003.1"/>
    <property type="molecule type" value="Genomic_DNA"/>
</dbReference>
<name>A0A1P8WLR4_9PLAN</name>
<accession>A0A1P8WLR4</accession>
<gene>
    <name evidence="1" type="ORF">Fuma_04655</name>
</gene>
<organism evidence="1 2">
    <name type="scientific">Fuerstiella marisgermanici</name>
    <dbReference type="NCBI Taxonomy" id="1891926"/>
    <lineage>
        <taxon>Bacteria</taxon>
        <taxon>Pseudomonadati</taxon>
        <taxon>Planctomycetota</taxon>
        <taxon>Planctomycetia</taxon>
        <taxon>Planctomycetales</taxon>
        <taxon>Planctomycetaceae</taxon>
        <taxon>Fuerstiella</taxon>
    </lineage>
</organism>
<evidence type="ECO:0000313" key="2">
    <source>
        <dbReference type="Proteomes" id="UP000187735"/>
    </source>
</evidence>
<protein>
    <submittedName>
        <fullName evidence="1">Uncharacterized protein</fullName>
    </submittedName>
</protein>
<dbReference type="Proteomes" id="UP000187735">
    <property type="component" value="Chromosome"/>
</dbReference>